<accession>A0A433A3A9</accession>
<name>A0A433A3A9_9FUNG</name>
<reference evidence="1 2" key="1">
    <citation type="journal article" date="2018" name="New Phytol.">
        <title>Phylogenomics of Endogonaceae and evolution of mycorrhizas within Mucoromycota.</title>
        <authorList>
            <person name="Chang Y."/>
            <person name="Desiro A."/>
            <person name="Na H."/>
            <person name="Sandor L."/>
            <person name="Lipzen A."/>
            <person name="Clum A."/>
            <person name="Barry K."/>
            <person name="Grigoriev I.V."/>
            <person name="Martin F.M."/>
            <person name="Stajich J.E."/>
            <person name="Smith M.E."/>
            <person name="Bonito G."/>
            <person name="Spatafora J.W."/>
        </authorList>
    </citation>
    <scope>NUCLEOTIDE SEQUENCE [LARGE SCALE GENOMIC DNA]</scope>
    <source>
        <strain evidence="1 2">GMNB39</strain>
    </source>
</reference>
<comment type="caution">
    <text evidence="1">The sequence shown here is derived from an EMBL/GenBank/DDBJ whole genome shotgun (WGS) entry which is preliminary data.</text>
</comment>
<evidence type="ECO:0000313" key="1">
    <source>
        <dbReference type="EMBL" id="RUO97181.1"/>
    </source>
</evidence>
<organism evidence="1 2">
    <name type="scientific">Jimgerdemannia flammicorona</name>
    <dbReference type="NCBI Taxonomy" id="994334"/>
    <lineage>
        <taxon>Eukaryota</taxon>
        <taxon>Fungi</taxon>
        <taxon>Fungi incertae sedis</taxon>
        <taxon>Mucoromycota</taxon>
        <taxon>Mucoromycotina</taxon>
        <taxon>Endogonomycetes</taxon>
        <taxon>Endogonales</taxon>
        <taxon>Endogonaceae</taxon>
        <taxon>Jimgerdemannia</taxon>
    </lineage>
</organism>
<gene>
    <name evidence="1" type="ORF">BC936DRAFT_140847</name>
</gene>
<sequence>MAIARVARQGRGISSGRSRNRIPCFLFYFILLLGDRILHITLVSYFYRHVGSVGSTSHIPFCKLIHSGPHDLETSVPFTPFRL</sequence>
<protein>
    <submittedName>
        <fullName evidence="1">Uncharacterized protein</fullName>
    </submittedName>
</protein>
<dbReference type="EMBL" id="RBNI01018049">
    <property type="protein sequence ID" value="RUO97181.1"/>
    <property type="molecule type" value="Genomic_DNA"/>
</dbReference>
<evidence type="ECO:0000313" key="2">
    <source>
        <dbReference type="Proteomes" id="UP000268093"/>
    </source>
</evidence>
<proteinExistence type="predicted"/>
<dbReference type="Proteomes" id="UP000268093">
    <property type="component" value="Unassembled WGS sequence"/>
</dbReference>
<keyword evidence="2" id="KW-1185">Reference proteome</keyword>